<evidence type="ECO:0000256" key="3">
    <source>
        <dbReference type="ARBA" id="ARBA00006263"/>
    </source>
</evidence>
<comment type="caution">
    <text evidence="9">Lacks conserved residue(s) required for the propagation of feature annotation.</text>
</comment>
<dbReference type="NCBIfam" id="TIGR00380">
    <property type="entry name" value="cobal_cbiB"/>
    <property type="match status" value="1"/>
</dbReference>
<gene>
    <name evidence="9 10" type="primary">cobD</name>
    <name evidence="10" type="ORF">GCM10008170_37870</name>
    <name evidence="11" type="ORF">JOD31_003272</name>
</gene>
<keyword evidence="11" id="KW-0436">Ligase</keyword>
<dbReference type="GO" id="GO:0016874">
    <property type="term" value="F:ligase activity"/>
    <property type="evidence" value="ECO:0007669"/>
    <property type="project" value="UniProtKB-KW"/>
</dbReference>
<evidence type="ECO:0000313" key="11">
    <source>
        <dbReference type="EMBL" id="MBM7853021.1"/>
    </source>
</evidence>
<dbReference type="GO" id="GO:0005886">
    <property type="term" value="C:plasma membrane"/>
    <property type="evidence" value="ECO:0007669"/>
    <property type="project" value="UniProtKB-SubCell"/>
</dbReference>
<evidence type="ECO:0000313" key="13">
    <source>
        <dbReference type="Proteomes" id="UP001143400"/>
    </source>
</evidence>
<comment type="function">
    <text evidence="9">Converts cobyric acid to cobinamide by the addition of aminopropanol on the F carboxylic group.</text>
</comment>
<comment type="caution">
    <text evidence="10">The sequence shown here is derived from an EMBL/GenBank/DDBJ whole genome shotgun (WGS) entry which is preliminary data.</text>
</comment>
<keyword evidence="6 9" id="KW-0812">Transmembrane</keyword>
<feature type="transmembrane region" description="Helical" evidence="9">
    <location>
        <begin position="63"/>
        <end position="85"/>
    </location>
</feature>
<feature type="transmembrane region" description="Helical" evidence="9">
    <location>
        <begin position="162"/>
        <end position="183"/>
    </location>
</feature>
<name>A0A9W6IW87_9HYPH</name>
<dbReference type="PANTHER" id="PTHR34308:SF1">
    <property type="entry name" value="COBALAMIN BIOSYNTHESIS PROTEIN CBIB"/>
    <property type="match status" value="1"/>
</dbReference>
<dbReference type="EMBL" id="JAFBCY010000004">
    <property type="protein sequence ID" value="MBM7853021.1"/>
    <property type="molecule type" value="Genomic_DNA"/>
</dbReference>
<reference evidence="10" key="3">
    <citation type="submission" date="2023-01" db="EMBL/GenBank/DDBJ databases">
        <authorList>
            <person name="Sun Q."/>
            <person name="Evtushenko L."/>
        </authorList>
    </citation>
    <scope>NUCLEOTIDE SEQUENCE</scope>
    <source>
        <strain evidence="10">VKM B-1606</strain>
    </source>
</reference>
<keyword evidence="8 9" id="KW-0472">Membrane</keyword>
<proteinExistence type="inferred from homology"/>
<dbReference type="RefSeq" id="WP_204951488.1">
    <property type="nucleotide sequence ID" value="NZ_BSFF01000010.1"/>
</dbReference>
<dbReference type="Proteomes" id="UP001143400">
    <property type="component" value="Unassembled WGS sequence"/>
</dbReference>
<evidence type="ECO:0000256" key="9">
    <source>
        <dbReference type="HAMAP-Rule" id="MF_00024"/>
    </source>
</evidence>
<protein>
    <recommendedName>
        <fullName evidence="9">Cobalamin biosynthesis protein CobD</fullName>
    </recommendedName>
</protein>
<sequence>MDLAHNALMVLIALAIDALVGDPDRVWRRVAHPVVLIGRGIEALDRRLNRLDLDESERRRRGVVAITIVALAALATGAVIAWTLADIPFGVVAEGAVASVFLAQKSLYLHVAAVRTAFAAGGLGAARQAVSMIVGRDPKRLDEAGVSRAAIESLAENFADGVVAPALWGVVLGLPGIIAYKAINTADSMIGHKTERHLAFGRAAARLDDYVNLAPARLSGAIVVVAALLTRRPWRKAWAAMRRDAPLHASPNAGWPEAATGGALGLALGGPRSYGGRLVDDPYMNRDGDPQATPQDISRALRLFLTACAVHAALWAGALAVFI</sequence>
<evidence type="ECO:0000256" key="5">
    <source>
        <dbReference type="ARBA" id="ARBA00022573"/>
    </source>
</evidence>
<keyword evidence="7 9" id="KW-1133">Transmembrane helix</keyword>
<reference evidence="11 12" key="2">
    <citation type="submission" date="2021-01" db="EMBL/GenBank/DDBJ databases">
        <title>Genomic Encyclopedia of Type Strains, Phase IV (KMG-IV): sequencing the most valuable type-strain genomes for metagenomic binning, comparative biology and taxonomic classification.</title>
        <authorList>
            <person name="Goeker M."/>
        </authorList>
    </citation>
    <scope>NUCLEOTIDE SEQUENCE [LARGE SCALE GENOMIC DNA]</scope>
    <source>
        <strain evidence="11 12">DSM 6130</strain>
    </source>
</reference>
<accession>A0A9W6IW87</accession>
<evidence type="ECO:0000313" key="10">
    <source>
        <dbReference type="EMBL" id="GLK57767.1"/>
    </source>
</evidence>
<evidence type="ECO:0000256" key="6">
    <source>
        <dbReference type="ARBA" id="ARBA00022692"/>
    </source>
</evidence>
<dbReference type="InterPro" id="IPR004485">
    <property type="entry name" value="Cobalamin_biosynth_CobD/CbiB"/>
</dbReference>
<comment type="subcellular location">
    <subcellularLocation>
        <location evidence="1 9">Cell membrane</location>
        <topology evidence="1 9">Multi-pass membrane protein</topology>
    </subcellularLocation>
</comment>
<dbReference type="GO" id="GO:0048472">
    <property type="term" value="F:threonine-phosphate decarboxylase activity"/>
    <property type="evidence" value="ECO:0007669"/>
    <property type="project" value="InterPro"/>
</dbReference>
<dbReference type="PANTHER" id="PTHR34308">
    <property type="entry name" value="COBALAMIN BIOSYNTHESIS PROTEIN CBIB"/>
    <property type="match status" value="1"/>
</dbReference>
<keyword evidence="12" id="KW-1185">Reference proteome</keyword>
<evidence type="ECO:0000313" key="12">
    <source>
        <dbReference type="Proteomes" id="UP000758856"/>
    </source>
</evidence>
<comment type="pathway">
    <text evidence="2 9">Cofactor biosynthesis; adenosylcobalamin biosynthesis.</text>
</comment>
<evidence type="ECO:0000256" key="2">
    <source>
        <dbReference type="ARBA" id="ARBA00004953"/>
    </source>
</evidence>
<organism evidence="10 13">
    <name type="scientific">Methylopila capsulata</name>
    <dbReference type="NCBI Taxonomy" id="61654"/>
    <lineage>
        <taxon>Bacteria</taxon>
        <taxon>Pseudomonadati</taxon>
        <taxon>Pseudomonadota</taxon>
        <taxon>Alphaproteobacteria</taxon>
        <taxon>Hyphomicrobiales</taxon>
        <taxon>Methylopilaceae</taxon>
        <taxon>Methylopila</taxon>
    </lineage>
</organism>
<keyword evidence="4 9" id="KW-1003">Cell membrane</keyword>
<keyword evidence="5 9" id="KW-0169">Cobalamin biosynthesis</keyword>
<dbReference type="EMBL" id="BSFF01000010">
    <property type="protein sequence ID" value="GLK57767.1"/>
    <property type="molecule type" value="Genomic_DNA"/>
</dbReference>
<dbReference type="Pfam" id="PF03186">
    <property type="entry name" value="CobD_Cbib"/>
    <property type="match status" value="1"/>
</dbReference>
<reference evidence="10" key="1">
    <citation type="journal article" date="2014" name="Int. J. Syst. Evol. Microbiol.">
        <title>Complete genome sequence of Corynebacterium casei LMG S-19264T (=DSM 44701T), isolated from a smear-ripened cheese.</title>
        <authorList>
            <consortium name="US DOE Joint Genome Institute (JGI-PGF)"/>
            <person name="Walter F."/>
            <person name="Albersmeier A."/>
            <person name="Kalinowski J."/>
            <person name="Ruckert C."/>
        </authorList>
    </citation>
    <scope>NUCLEOTIDE SEQUENCE</scope>
    <source>
        <strain evidence="10">VKM B-1606</strain>
    </source>
</reference>
<comment type="similarity">
    <text evidence="3 9">Belongs to the CobD/CbiB family.</text>
</comment>
<evidence type="ECO:0000256" key="7">
    <source>
        <dbReference type="ARBA" id="ARBA00022989"/>
    </source>
</evidence>
<dbReference type="AlphaFoldDB" id="A0A9W6IW87"/>
<dbReference type="GO" id="GO:0009236">
    <property type="term" value="P:cobalamin biosynthetic process"/>
    <property type="evidence" value="ECO:0007669"/>
    <property type="project" value="UniProtKB-UniRule"/>
</dbReference>
<evidence type="ECO:0000256" key="4">
    <source>
        <dbReference type="ARBA" id="ARBA00022475"/>
    </source>
</evidence>
<feature type="transmembrane region" description="Helical" evidence="9">
    <location>
        <begin position="303"/>
        <end position="322"/>
    </location>
</feature>
<dbReference type="GO" id="GO:0015420">
    <property type="term" value="F:ABC-type vitamin B12 transporter activity"/>
    <property type="evidence" value="ECO:0007669"/>
    <property type="project" value="UniProtKB-UniRule"/>
</dbReference>
<evidence type="ECO:0000256" key="8">
    <source>
        <dbReference type="ARBA" id="ARBA00023136"/>
    </source>
</evidence>
<evidence type="ECO:0000256" key="1">
    <source>
        <dbReference type="ARBA" id="ARBA00004651"/>
    </source>
</evidence>
<dbReference type="Proteomes" id="UP000758856">
    <property type="component" value="Unassembled WGS sequence"/>
</dbReference>
<dbReference type="HAMAP" id="MF_00024">
    <property type="entry name" value="CobD_CbiB"/>
    <property type="match status" value="1"/>
</dbReference>